<dbReference type="NCBIfam" id="TIGR00726">
    <property type="entry name" value="peptidoglycan editing factor PgeF"/>
    <property type="match status" value="1"/>
</dbReference>
<gene>
    <name evidence="11" type="ORF">H710_01045</name>
</gene>
<evidence type="ECO:0000256" key="3">
    <source>
        <dbReference type="ARBA" id="ARBA00022679"/>
    </source>
</evidence>
<evidence type="ECO:0000256" key="7">
    <source>
        <dbReference type="ARBA" id="ARBA00047989"/>
    </source>
</evidence>
<comment type="catalytic activity">
    <reaction evidence="1">
        <text>inosine + phosphate = alpha-D-ribose 1-phosphate + hypoxanthine</text>
        <dbReference type="Rhea" id="RHEA:27646"/>
        <dbReference type="ChEBI" id="CHEBI:17368"/>
        <dbReference type="ChEBI" id="CHEBI:17596"/>
        <dbReference type="ChEBI" id="CHEBI:43474"/>
        <dbReference type="ChEBI" id="CHEBI:57720"/>
        <dbReference type="EC" id="2.4.2.1"/>
    </reaction>
    <physiologicalReaction direction="left-to-right" evidence="1">
        <dbReference type="Rhea" id="RHEA:27647"/>
    </physiologicalReaction>
</comment>
<proteinExistence type="inferred from homology"/>
<dbReference type="PANTHER" id="PTHR30616">
    <property type="entry name" value="UNCHARACTERIZED PROTEIN YFIH"/>
    <property type="match status" value="1"/>
</dbReference>
<evidence type="ECO:0000313" key="11">
    <source>
        <dbReference type="EMBL" id="KEG19265.1"/>
    </source>
</evidence>
<evidence type="ECO:0000313" key="12">
    <source>
        <dbReference type="Proteomes" id="UP000031740"/>
    </source>
</evidence>
<evidence type="ECO:0000256" key="9">
    <source>
        <dbReference type="ARBA" id="ARBA00049893"/>
    </source>
</evidence>
<comment type="caution">
    <text evidence="11">The sequence shown here is derived from an EMBL/GenBank/DDBJ whole genome shotgun (WGS) entry which is preliminary data.</text>
</comment>
<dbReference type="PANTHER" id="PTHR30616:SF2">
    <property type="entry name" value="PURINE NUCLEOSIDE PHOSPHORYLASE LACC1"/>
    <property type="match status" value="1"/>
</dbReference>
<keyword evidence="4" id="KW-0479">Metal-binding</keyword>
<dbReference type="GO" id="GO:0005507">
    <property type="term" value="F:copper ion binding"/>
    <property type="evidence" value="ECO:0007669"/>
    <property type="project" value="TreeGrafter"/>
</dbReference>
<dbReference type="CDD" id="cd16833">
    <property type="entry name" value="YfiH"/>
    <property type="match status" value="1"/>
</dbReference>
<comment type="catalytic activity">
    <reaction evidence="8">
        <text>adenosine + phosphate = alpha-D-ribose 1-phosphate + adenine</text>
        <dbReference type="Rhea" id="RHEA:27642"/>
        <dbReference type="ChEBI" id="CHEBI:16335"/>
        <dbReference type="ChEBI" id="CHEBI:16708"/>
        <dbReference type="ChEBI" id="CHEBI:43474"/>
        <dbReference type="ChEBI" id="CHEBI:57720"/>
        <dbReference type="EC" id="2.4.2.1"/>
    </reaction>
    <physiologicalReaction direction="left-to-right" evidence="8">
        <dbReference type="Rhea" id="RHEA:27643"/>
    </physiologicalReaction>
</comment>
<name>A0A072R0K9_BARBA</name>
<dbReference type="GO" id="GO:0017061">
    <property type="term" value="F:S-methyl-5-thioadenosine phosphorylase activity"/>
    <property type="evidence" value="ECO:0007669"/>
    <property type="project" value="UniProtKB-EC"/>
</dbReference>
<dbReference type="Proteomes" id="UP000031740">
    <property type="component" value="Unassembled WGS sequence"/>
</dbReference>
<keyword evidence="6" id="KW-0862">Zinc</keyword>
<comment type="catalytic activity">
    <reaction evidence="7">
        <text>adenosine + H2O + H(+) = inosine + NH4(+)</text>
        <dbReference type="Rhea" id="RHEA:24408"/>
        <dbReference type="ChEBI" id="CHEBI:15377"/>
        <dbReference type="ChEBI" id="CHEBI:15378"/>
        <dbReference type="ChEBI" id="CHEBI:16335"/>
        <dbReference type="ChEBI" id="CHEBI:17596"/>
        <dbReference type="ChEBI" id="CHEBI:28938"/>
        <dbReference type="EC" id="3.5.4.4"/>
    </reaction>
    <physiologicalReaction direction="left-to-right" evidence="7">
        <dbReference type="Rhea" id="RHEA:24409"/>
    </physiologicalReaction>
</comment>
<comment type="similarity">
    <text evidence="2 10">Belongs to the purine nucleoside phosphorylase YfiH/LACC1 family.</text>
</comment>
<protein>
    <recommendedName>
        <fullName evidence="10">Purine nucleoside phosphorylase</fullName>
    </recommendedName>
</protein>
<keyword evidence="5" id="KW-0378">Hydrolase</keyword>
<organism evidence="11 12">
    <name type="scientific">Bartonella bacilliformis Ver097</name>
    <dbReference type="NCBI Taxonomy" id="1293911"/>
    <lineage>
        <taxon>Bacteria</taxon>
        <taxon>Pseudomonadati</taxon>
        <taxon>Pseudomonadota</taxon>
        <taxon>Alphaproteobacteria</taxon>
        <taxon>Hyphomicrobiales</taxon>
        <taxon>Bartonellaceae</taxon>
        <taxon>Bartonella</taxon>
    </lineage>
</organism>
<dbReference type="STRING" id="1293911.H710_01045"/>
<evidence type="ECO:0000256" key="5">
    <source>
        <dbReference type="ARBA" id="ARBA00022801"/>
    </source>
</evidence>
<dbReference type="InterPro" id="IPR038371">
    <property type="entry name" value="Cu_polyphenol_OxRdtase_sf"/>
</dbReference>
<dbReference type="RefSeq" id="WP_041849757.1">
    <property type="nucleotide sequence ID" value="NZ_KL503805.1"/>
</dbReference>
<dbReference type="Gene3D" id="3.60.140.10">
    <property type="entry name" value="CNF1/YfiH-like putative cysteine hydrolases"/>
    <property type="match status" value="1"/>
</dbReference>
<reference evidence="11 12" key="1">
    <citation type="submission" date="2013-04" db="EMBL/GenBank/DDBJ databases">
        <title>The Genome Sequence of Bartonella bacilliformis Ver097.</title>
        <authorList>
            <consortium name="The Broad Institute Genomics Platform"/>
            <consortium name="The Broad Institute Genome Sequencing Center for Infectious Disease"/>
            <person name="Feldgarden M."/>
            <person name="Kirby J."/>
            <person name="Birtles R."/>
            <person name="Dasch G."/>
            <person name="Hendrix L."/>
            <person name="Koehler J."/>
            <person name="Walker B."/>
            <person name="Young S.K."/>
            <person name="Zeng Q."/>
            <person name="Gargeya S."/>
            <person name="Fitzgerald M."/>
            <person name="Haas B."/>
            <person name="Abouelleil A."/>
            <person name="Allen A.W."/>
            <person name="Alvarado L."/>
            <person name="Arachchi H.M."/>
            <person name="Berlin A.M."/>
            <person name="Chapman S.B."/>
            <person name="Gainer-Dewar J."/>
            <person name="Goldberg J."/>
            <person name="Griggs A."/>
            <person name="Gujja S."/>
            <person name="Hansen M."/>
            <person name="Howarth C."/>
            <person name="Imamovic A."/>
            <person name="Ireland A."/>
            <person name="Larimer J."/>
            <person name="McCowan C."/>
            <person name="Murphy C."/>
            <person name="Pearson M."/>
            <person name="Poon T.W."/>
            <person name="Priest M."/>
            <person name="Roberts A."/>
            <person name="Saif S."/>
            <person name="Shea T."/>
            <person name="Sisk P."/>
            <person name="Sykes S."/>
            <person name="Wortman J."/>
            <person name="Nusbaum C."/>
            <person name="Birren B."/>
        </authorList>
    </citation>
    <scope>NUCLEOTIDE SEQUENCE [LARGE SCALE GENOMIC DNA]</scope>
    <source>
        <strain evidence="11 12">Ver097</strain>
    </source>
</reference>
<evidence type="ECO:0000256" key="2">
    <source>
        <dbReference type="ARBA" id="ARBA00007353"/>
    </source>
</evidence>
<evidence type="ECO:0000256" key="10">
    <source>
        <dbReference type="RuleBase" id="RU361274"/>
    </source>
</evidence>
<evidence type="ECO:0000256" key="1">
    <source>
        <dbReference type="ARBA" id="ARBA00000553"/>
    </source>
</evidence>
<dbReference type="AlphaFoldDB" id="A0A072R0K9"/>
<dbReference type="Pfam" id="PF02578">
    <property type="entry name" value="Cu-oxidase_4"/>
    <property type="match status" value="1"/>
</dbReference>
<dbReference type="SUPFAM" id="SSF64438">
    <property type="entry name" value="CNF1/YfiH-like putative cysteine hydrolases"/>
    <property type="match status" value="1"/>
</dbReference>
<dbReference type="HOGENOM" id="CLU_065784_2_0_5"/>
<evidence type="ECO:0000256" key="6">
    <source>
        <dbReference type="ARBA" id="ARBA00022833"/>
    </source>
</evidence>
<comment type="catalytic activity">
    <reaction evidence="9">
        <text>S-methyl-5'-thioadenosine + phosphate = 5-(methylsulfanyl)-alpha-D-ribose 1-phosphate + adenine</text>
        <dbReference type="Rhea" id="RHEA:11852"/>
        <dbReference type="ChEBI" id="CHEBI:16708"/>
        <dbReference type="ChEBI" id="CHEBI:17509"/>
        <dbReference type="ChEBI" id="CHEBI:43474"/>
        <dbReference type="ChEBI" id="CHEBI:58533"/>
        <dbReference type="EC" id="2.4.2.28"/>
    </reaction>
    <physiologicalReaction direction="left-to-right" evidence="9">
        <dbReference type="Rhea" id="RHEA:11853"/>
    </physiologicalReaction>
</comment>
<evidence type="ECO:0000256" key="8">
    <source>
        <dbReference type="ARBA" id="ARBA00048968"/>
    </source>
</evidence>
<dbReference type="InterPro" id="IPR011324">
    <property type="entry name" value="Cytotoxic_necrot_fac-like_cat"/>
</dbReference>
<dbReference type="GO" id="GO:0016787">
    <property type="term" value="F:hydrolase activity"/>
    <property type="evidence" value="ECO:0007669"/>
    <property type="project" value="UniProtKB-KW"/>
</dbReference>
<dbReference type="EMBL" id="ASIV01000006">
    <property type="protein sequence ID" value="KEG19265.1"/>
    <property type="molecule type" value="Genomic_DNA"/>
</dbReference>
<evidence type="ECO:0000256" key="4">
    <source>
        <dbReference type="ARBA" id="ARBA00022723"/>
    </source>
</evidence>
<keyword evidence="3" id="KW-0808">Transferase</keyword>
<sequence>MKSIPEPILANNLFSLHIQGIKHGFFTRQGGISKNIYQSLNVGQSSKDYSEHIAQNRTFIANYFNIEVQNLITVNQIHSCEVVVVDQPFIGECPKADALVTTTKGLAIGILTADCGPVLFADPQAGVIGAAHAGWRGSLNGILEKTISVMEKQGAKRQSITAVLGPCIGPHHYEITGEFYDQFMDYQNQFQKYFLKTDKENHFSFNLWAFIMDKLQQEGINASCLHLCTYQNEQRFFSYRRATHRNEPDYGRQISALMLTHKR</sequence>
<dbReference type="PATRIC" id="fig|1293911.3.peg.1079"/>
<accession>A0A072R0K9</accession>
<dbReference type="InterPro" id="IPR003730">
    <property type="entry name" value="Cu_polyphenol_OxRdtase"/>
</dbReference>